<protein>
    <submittedName>
        <fullName evidence="1">Uncharacterized protein</fullName>
    </submittedName>
</protein>
<name>A0A1D7QEX1_9SPHI</name>
<proteinExistence type="predicted"/>
<organism evidence="1 2">
    <name type="scientific">Pedobacter steynii</name>
    <dbReference type="NCBI Taxonomy" id="430522"/>
    <lineage>
        <taxon>Bacteria</taxon>
        <taxon>Pseudomonadati</taxon>
        <taxon>Bacteroidota</taxon>
        <taxon>Sphingobacteriia</taxon>
        <taxon>Sphingobacteriales</taxon>
        <taxon>Sphingobacteriaceae</taxon>
        <taxon>Pedobacter</taxon>
    </lineage>
</organism>
<evidence type="ECO:0000313" key="2">
    <source>
        <dbReference type="Proteomes" id="UP000094313"/>
    </source>
</evidence>
<evidence type="ECO:0000313" key="1">
    <source>
        <dbReference type="EMBL" id="AOM77238.1"/>
    </source>
</evidence>
<dbReference type="AlphaFoldDB" id="A0A1D7QEX1"/>
<dbReference type="OrthoDB" id="616292at2"/>
<dbReference type="KEGG" id="psty:BFS30_08735"/>
<gene>
    <name evidence="1" type="ORF">BFS30_08735</name>
</gene>
<dbReference type="RefSeq" id="WP_069378929.1">
    <property type="nucleotide sequence ID" value="NZ_CP017141.1"/>
</dbReference>
<sequence length="399" mass="45583">MKKIRVNYLIILLFCLSACGKIEYTKMESPAYLRVFNNFTYNLTVENKNEQFPIFTMLIEPKFDGSGTVTGAEVIGDFLDKRDYYAPPYPSHIGNSTSVFNPEYPGKENVLVGPILNGFDLSSWAQVPSGKRRVMFVYRPKSEVPFLQLPKQLRSKVLVDTVLNLEKGEVFTLHLLQKDFNTRENGMILRQEQFHKIPLSDSLVYVNIYNMSSKGFWNANAGFKDKFERMGMLNFGIKDVMNVYYSLVNYDQGQGQWFDRAVNGHNKAFMGTIHRDTESSKVHPYFSFPVFADAGSNNISTKIWQRFFFLPPGNSLENYLHYELYNDNEGSFAIVNCFENGLVRPFADWGGAAMLPNLLVNVHSGTHNPQTFGTVNTLEIVNGKVFLTTIQRKYAPPVY</sequence>
<reference evidence="1 2" key="1">
    <citation type="submission" date="2016-08" db="EMBL/GenBank/DDBJ databases">
        <authorList>
            <person name="Seilhamer J.J."/>
        </authorList>
    </citation>
    <scope>NUCLEOTIDE SEQUENCE [LARGE SCALE GENOMIC DNA]</scope>
    <source>
        <strain evidence="1 2">DX4</strain>
    </source>
</reference>
<dbReference type="EMBL" id="CP017141">
    <property type="protein sequence ID" value="AOM77238.1"/>
    <property type="molecule type" value="Genomic_DNA"/>
</dbReference>
<dbReference type="Proteomes" id="UP000094313">
    <property type="component" value="Chromosome"/>
</dbReference>
<keyword evidence="2" id="KW-1185">Reference proteome</keyword>
<accession>A0A1D7QEX1</accession>